<dbReference type="SMART" id="SM00408">
    <property type="entry name" value="IGc2"/>
    <property type="match status" value="1"/>
</dbReference>
<dbReference type="PANTHER" id="PTHR47243:SF1">
    <property type="entry name" value="SIALOADHESIN"/>
    <property type="match status" value="1"/>
</dbReference>
<dbReference type="PANTHER" id="PTHR47243">
    <property type="entry name" value="SIALOADHESIN"/>
    <property type="match status" value="1"/>
</dbReference>
<proteinExistence type="predicted"/>
<dbReference type="InterPro" id="IPR013783">
    <property type="entry name" value="Ig-like_fold"/>
</dbReference>
<dbReference type="EMBL" id="WHWB01015768">
    <property type="protein sequence ID" value="KAJ7428761.1"/>
    <property type="molecule type" value="Genomic_DNA"/>
</dbReference>
<evidence type="ECO:0000313" key="2">
    <source>
        <dbReference type="EMBL" id="KAJ7428761.1"/>
    </source>
</evidence>
<dbReference type="Proteomes" id="UP001145742">
    <property type="component" value="Unassembled WGS sequence"/>
</dbReference>
<name>A0ABQ9E0Y7_9PASS</name>
<dbReference type="InterPro" id="IPR003599">
    <property type="entry name" value="Ig_sub"/>
</dbReference>
<evidence type="ECO:0000313" key="3">
    <source>
        <dbReference type="Proteomes" id="UP001145742"/>
    </source>
</evidence>
<reference evidence="2" key="1">
    <citation type="submission" date="2019-10" db="EMBL/GenBank/DDBJ databases">
        <authorList>
            <person name="Soares A.E.R."/>
            <person name="Aleixo A."/>
            <person name="Schneider P."/>
            <person name="Miyaki C.Y."/>
            <person name="Schneider M.P."/>
            <person name="Mello C."/>
            <person name="Vasconcelos A.T.R."/>
        </authorList>
    </citation>
    <scope>NUCLEOTIDE SEQUENCE</scope>
    <source>
        <tissue evidence="2">Muscle</tissue>
    </source>
</reference>
<dbReference type="InterPro" id="IPR007110">
    <property type="entry name" value="Ig-like_dom"/>
</dbReference>
<dbReference type="InterPro" id="IPR003598">
    <property type="entry name" value="Ig_sub2"/>
</dbReference>
<gene>
    <name evidence="2" type="ORF">WISP_00801</name>
</gene>
<dbReference type="SMART" id="SM00409">
    <property type="entry name" value="IG"/>
    <property type="match status" value="1"/>
</dbReference>
<dbReference type="PROSITE" id="PS50835">
    <property type="entry name" value="IG_LIKE"/>
    <property type="match status" value="1"/>
</dbReference>
<protein>
    <recommendedName>
        <fullName evidence="1">Ig-like domain-containing protein</fullName>
    </recommendedName>
</protein>
<dbReference type="SUPFAM" id="SSF48726">
    <property type="entry name" value="Immunoglobulin"/>
    <property type="match status" value="1"/>
</dbReference>
<dbReference type="InterPro" id="IPR036179">
    <property type="entry name" value="Ig-like_dom_sf"/>
</dbReference>
<keyword evidence="3" id="KW-1185">Reference proteome</keyword>
<accession>A0ABQ9E0Y7</accession>
<dbReference type="Pfam" id="PF13895">
    <property type="entry name" value="Ig_2"/>
    <property type="match status" value="1"/>
</dbReference>
<feature type="domain" description="Ig-like" evidence="1">
    <location>
        <begin position="11"/>
        <end position="94"/>
    </location>
</feature>
<organism evidence="2 3">
    <name type="scientific">Willisornis vidua</name>
    <name type="common">Xingu scale-backed antbird</name>
    <dbReference type="NCBI Taxonomy" id="1566151"/>
    <lineage>
        <taxon>Eukaryota</taxon>
        <taxon>Metazoa</taxon>
        <taxon>Chordata</taxon>
        <taxon>Craniata</taxon>
        <taxon>Vertebrata</taxon>
        <taxon>Euteleostomi</taxon>
        <taxon>Archelosauria</taxon>
        <taxon>Archosauria</taxon>
        <taxon>Dinosauria</taxon>
        <taxon>Saurischia</taxon>
        <taxon>Theropoda</taxon>
        <taxon>Coelurosauria</taxon>
        <taxon>Aves</taxon>
        <taxon>Neognathae</taxon>
        <taxon>Neoaves</taxon>
        <taxon>Telluraves</taxon>
        <taxon>Australaves</taxon>
        <taxon>Passeriformes</taxon>
        <taxon>Thamnophilidae</taxon>
        <taxon>Willisornis</taxon>
    </lineage>
</organism>
<sequence length="118" mass="12443">MLTPDPLCLLPAAATVTVSPSSRVLEGDSANLTCHLSSDSPAVPNVTWYHNGQWVAEGSATLVLRRVASRDSGLYRCSASAGGSSRSSPDILLDVLCKYSPPGPSAWYRLDVGHLDMA</sequence>
<comment type="caution">
    <text evidence="2">The sequence shown here is derived from an EMBL/GenBank/DDBJ whole genome shotgun (WGS) entry which is preliminary data.</text>
</comment>
<evidence type="ECO:0000259" key="1">
    <source>
        <dbReference type="PROSITE" id="PS50835"/>
    </source>
</evidence>
<dbReference type="Gene3D" id="2.60.40.10">
    <property type="entry name" value="Immunoglobulins"/>
    <property type="match status" value="1"/>
</dbReference>